<reference evidence="2 3" key="1">
    <citation type="journal article" date="2012" name="Science">
        <title>Ecological populations of bacteria act as socially cohesive units of antibiotic production and resistance.</title>
        <authorList>
            <person name="Cordero O.X."/>
            <person name="Wildschutte H."/>
            <person name="Kirkup B."/>
            <person name="Proehl S."/>
            <person name="Ngo L."/>
            <person name="Hussain F."/>
            <person name="Le Roux F."/>
            <person name="Mincer T."/>
            <person name="Polz M.F."/>
        </authorList>
    </citation>
    <scope>NUCLEOTIDE SEQUENCE [LARGE SCALE GENOMIC DNA]</scope>
    <source>
        <strain evidence="2 3">FF-238</strain>
    </source>
</reference>
<evidence type="ECO:0000313" key="2">
    <source>
        <dbReference type="EMBL" id="OEE71466.1"/>
    </source>
</evidence>
<dbReference type="PANTHER" id="PTHR43415">
    <property type="entry name" value="SPERMIDINE N(1)-ACETYLTRANSFERASE"/>
    <property type="match status" value="1"/>
</dbReference>
<feature type="domain" description="N-acetyltransferase" evidence="1">
    <location>
        <begin position="3"/>
        <end position="163"/>
    </location>
</feature>
<dbReference type="Proteomes" id="UP000094165">
    <property type="component" value="Unassembled WGS sequence"/>
</dbReference>
<dbReference type="EMBL" id="AJYW02000290">
    <property type="protein sequence ID" value="OEE71466.1"/>
    <property type="molecule type" value="Genomic_DNA"/>
</dbReference>
<dbReference type="RefSeq" id="WP_017054369.1">
    <property type="nucleotide sequence ID" value="NZ_AJYW02000290.1"/>
</dbReference>
<dbReference type="PROSITE" id="PS51186">
    <property type="entry name" value="GNAT"/>
    <property type="match status" value="1"/>
</dbReference>
<accession>A0A1E5CNI6</accession>
<dbReference type="InterPro" id="IPR000182">
    <property type="entry name" value="GNAT_dom"/>
</dbReference>
<sequence>MEIIIRPSDIKDASGLCELYSQPLAQSQTLQLPLPTLSSWQKRLTDIPEGVYSYVAEIDGKIVGNIGFQHSQRPRTKHCASFGLGVHDDYHGLGIGRQLIETVIELADNWLNVHRIQIEVNTDNEKAIGLYKKLGFVIEGKAIDSCFRHGEYIDTYFMARVKNKL</sequence>
<dbReference type="Pfam" id="PF00583">
    <property type="entry name" value="Acetyltransf_1"/>
    <property type="match status" value="1"/>
</dbReference>
<keyword evidence="2" id="KW-0808">Transferase</keyword>
<gene>
    <name evidence="2" type="ORF">A130_01010</name>
</gene>
<evidence type="ECO:0000259" key="1">
    <source>
        <dbReference type="PROSITE" id="PS51186"/>
    </source>
</evidence>
<keyword evidence="3" id="KW-1185">Reference proteome</keyword>
<name>A0A1E5CNI6_9VIBR</name>
<dbReference type="InterPro" id="IPR016181">
    <property type="entry name" value="Acyl_CoA_acyltransferase"/>
</dbReference>
<organism evidence="2 3">
    <name type="scientific">Vibrio genomosp. F6 str. FF-238</name>
    <dbReference type="NCBI Taxonomy" id="1191298"/>
    <lineage>
        <taxon>Bacteria</taxon>
        <taxon>Pseudomonadati</taxon>
        <taxon>Pseudomonadota</taxon>
        <taxon>Gammaproteobacteria</taxon>
        <taxon>Vibrionales</taxon>
        <taxon>Vibrionaceae</taxon>
        <taxon>Vibrio</taxon>
    </lineage>
</organism>
<dbReference type="PANTHER" id="PTHR43415:SF3">
    <property type="entry name" value="GNAT-FAMILY ACETYLTRANSFERASE"/>
    <property type="match status" value="1"/>
</dbReference>
<dbReference type="SUPFAM" id="SSF55729">
    <property type="entry name" value="Acyl-CoA N-acyltransferases (Nat)"/>
    <property type="match status" value="1"/>
</dbReference>
<dbReference type="Gene3D" id="3.40.630.30">
    <property type="match status" value="1"/>
</dbReference>
<proteinExistence type="predicted"/>
<protein>
    <submittedName>
        <fullName evidence="2">GNAT family N-acetyltransferase</fullName>
    </submittedName>
</protein>
<dbReference type="CDD" id="cd04301">
    <property type="entry name" value="NAT_SF"/>
    <property type="match status" value="1"/>
</dbReference>
<dbReference type="AlphaFoldDB" id="A0A1E5CNI6"/>
<dbReference type="GO" id="GO:0016747">
    <property type="term" value="F:acyltransferase activity, transferring groups other than amino-acyl groups"/>
    <property type="evidence" value="ECO:0007669"/>
    <property type="project" value="InterPro"/>
</dbReference>
<evidence type="ECO:0000313" key="3">
    <source>
        <dbReference type="Proteomes" id="UP000094165"/>
    </source>
</evidence>
<comment type="caution">
    <text evidence="2">The sequence shown here is derived from an EMBL/GenBank/DDBJ whole genome shotgun (WGS) entry which is preliminary data.</text>
</comment>